<evidence type="ECO:0000313" key="2">
    <source>
        <dbReference type="EMBL" id="VTJ73771.1"/>
    </source>
</evidence>
<proteinExistence type="predicted"/>
<evidence type="ECO:0000313" key="3">
    <source>
        <dbReference type="Proteomes" id="UP000335636"/>
    </source>
</evidence>
<protein>
    <submittedName>
        <fullName evidence="2">Uncharacterized protein</fullName>
    </submittedName>
</protein>
<sequence length="96" mass="10237">SEGLATGARRTRVLRLREEVSRARLQSAAPPGSRDRTWSAALRFAPGENSRRSAYGRQRAASAGDQAGARGFGAGQGWGRLLLSLEIRKVCGGTRA</sequence>
<accession>A0A5E4BXQ7</accession>
<comment type="caution">
    <text evidence="2">The sequence shown here is derived from an EMBL/GenBank/DDBJ whole genome shotgun (WGS) entry which is preliminary data.</text>
</comment>
<dbReference type="EMBL" id="CABDUW010000698">
    <property type="protein sequence ID" value="VTJ73771.1"/>
    <property type="molecule type" value="Genomic_DNA"/>
</dbReference>
<dbReference type="AlphaFoldDB" id="A0A5E4BXQ7"/>
<feature type="non-terminal residue" evidence="2">
    <location>
        <position position="1"/>
    </location>
</feature>
<organism evidence="2 3">
    <name type="scientific">Marmota monax</name>
    <name type="common">Woodchuck</name>
    <dbReference type="NCBI Taxonomy" id="9995"/>
    <lineage>
        <taxon>Eukaryota</taxon>
        <taxon>Metazoa</taxon>
        <taxon>Chordata</taxon>
        <taxon>Craniata</taxon>
        <taxon>Vertebrata</taxon>
        <taxon>Euteleostomi</taxon>
        <taxon>Mammalia</taxon>
        <taxon>Eutheria</taxon>
        <taxon>Euarchontoglires</taxon>
        <taxon>Glires</taxon>
        <taxon>Rodentia</taxon>
        <taxon>Sciuromorpha</taxon>
        <taxon>Sciuridae</taxon>
        <taxon>Xerinae</taxon>
        <taxon>Marmotini</taxon>
        <taxon>Marmota</taxon>
    </lineage>
</organism>
<gene>
    <name evidence="2" type="ORF">MONAX_5E035822</name>
</gene>
<name>A0A5E4BXQ7_MARMO</name>
<dbReference type="Proteomes" id="UP000335636">
    <property type="component" value="Unassembled WGS sequence"/>
</dbReference>
<keyword evidence="3" id="KW-1185">Reference proteome</keyword>
<feature type="region of interest" description="Disordered" evidence="1">
    <location>
        <begin position="49"/>
        <end position="69"/>
    </location>
</feature>
<evidence type="ECO:0000256" key="1">
    <source>
        <dbReference type="SAM" id="MobiDB-lite"/>
    </source>
</evidence>
<reference evidence="2" key="1">
    <citation type="submission" date="2019-04" db="EMBL/GenBank/DDBJ databases">
        <authorList>
            <person name="Alioto T."/>
            <person name="Alioto T."/>
        </authorList>
    </citation>
    <scope>NUCLEOTIDE SEQUENCE [LARGE SCALE GENOMIC DNA]</scope>
</reference>